<sequence length="115" mass="13186">MLYYSLILLLPLLALLAFKRSKPALQHNRFIKVKLVKKINVSPNTSIYRFKLTNQQDYLGLPTGQHIIIQADINGKQIQRMYTPVTSDQDKGFFELIIKVTSQSTSQTYPLDNTS</sequence>
<keyword evidence="4" id="KW-0560">Oxidoreductase</keyword>
<evidence type="ECO:0000313" key="9">
    <source>
        <dbReference type="Proteomes" id="UP000037035"/>
    </source>
</evidence>
<evidence type="ECO:0000256" key="3">
    <source>
        <dbReference type="ARBA" id="ARBA00022827"/>
    </source>
</evidence>
<dbReference type="OrthoDB" id="432685at2759"/>
<comment type="caution">
    <text evidence="8">The sequence shown here is derived from an EMBL/GenBank/DDBJ whole genome shotgun (WGS) entry which is preliminary data.</text>
</comment>
<feature type="signal peptide" evidence="6">
    <location>
        <begin position="1"/>
        <end position="17"/>
    </location>
</feature>
<organism evidence="8 9">
    <name type="scientific">Puccinia sorghi</name>
    <dbReference type="NCBI Taxonomy" id="27349"/>
    <lineage>
        <taxon>Eukaryota</taxon>
        <taxon>Fungi</taxon>
        <taxon>Dikarya</taxon>
        <taxon>Basidiomycota</taxon>
        <taxon>Pucciniomycotina</taxon>
        <taxon>Pucciniomycetes</taxon>
        <taxon>Pucciniales</taxon>
        <taxon>Pucciniaceae</taxon>
        <taxon>Puccinia</taxon>
    </lineage>
</organism>
<dbReference type="InterPro" id="IPR017938">
    <property type="entry name" value="Riboflavin_synthase-like_b-brl"/>
</dbReference>
<feature type="binding site" evidence="5">
    <location>
        <position position="80"/>
    </location>
    <ligand>
        <name>FAD</name>
        <dbReference type="ChEBI" id="CHEBI:57692"/>
    </ligand>
</feature>
<dbReference type="Proteomes" id="UP000037035">
    <property type="component" value="Unassembled WGS sequence"/>
</dbReference>
<feature type="binding site" evidence="5">
    <location>
        <position position="82"/>
    </location>
    <ligand>
        <name>FAD</name>
        <dbReference type="ChEBI" id="CHEBI:57692"/>
    </ligand>
</feature>
<dbReference type="InterPro" id="IPR001834">
    <property type="entry name" value="CBR-like"/>
</dbReference>
<evidence type="ECO:0000256" key="6">
    <source>
        <dbReference type="SAM" id="SignalP"/>
    </source>
</evidence>
<evidence type="ECO:0000313" key="8">
    <source>
        <dbReference type="EMBL" id="KNZ44447.1"/>
    </source>
</evidence>
<dbReference type="STRING" id="27349.A0A0L6U827"/>
<comment type="cofactor">
    <cofactor evidence="1 5">
        <name>FAD</name>
        <dbReference type="ChEBI" id="CHEBI:57692"/>
    </cofactor>
</comment>
<feature type="binding site" evidence="5">
    <location>
        <position position="99"/>
    </location>
    <ligand>
        <name>FAD</name>
        <dbReference type="ChEBI" id="CHEBI:57692"/>
    </ligand>
</feature>
<feature type="domain" description="Flavoprotein pyridine nucleotide cytochrome reductase-like FAD-binding" evidence="7">
    <location>
        <begin position="33"/>
        <end position="102"/>
    </location>
</feature>
<dbReference type="Pfam" id="PF00970">
    <property type="entry name" value="FAD_binding_6"/>
    <property type="match status" value="1"/>
</dbReference>
<dbReference type="VEuPathDB" id="FungiDB:VP01_915g7"/>
<keyword evidence="2 5" id="KW-0285">Flavoprotein</keyword>
<dbReference type="AlphaFoldDB" id="A0A0L6U827"/>
<evidence type="ECO:0000256" key="2">
    <source>
        <dbReference type="ARBA" id="ARBA00022630"/>
    </source>
</evidence>
<keyword evidence="3 5" id="KW-0274">FAD</keyword>
<name>A0A0L6U827_9BASI</name>
<dbReference type="SUPFAM" id="SSF63380">
    <property type="entry name" value="Riboflavin synthase domain-like"/>
    <property type="match status" value="1"/>
</dbReference>
<evidence type="ECO:0000256" key="4">
    <source>
        <dbReference type="ARBA" id="ARBA00023002"/>
    </source>
</evidence>
<feature type="chain" id="PRO_5005567702" evidence="6">
    <location>
        <begin position="18"/>
        <end position="115"/>
    </location>
</feature>
<feature type="binding site" evidence="5">
    <location>
        <position position="97"/>
    </location>
    <ligand>
        <name>FAD</name>
        <dbReference type="ChEBI" id="CHEBI:57692"/>
    </ligand>
</feature>
<reference evidence="8 9" key="1">
    <citation type="submission" date="2015-08" db="EMBL/GenBank/DDBJ databases">
        <title>Next Generation Sequencing and Analysis of the Genome of Puccinia sorghi L Schw, the Causal Agent of Maize Common Rust.</title>
        <authorList>
            <person name="Rochi L."/>
            <person name="Burguener G."/>
            <person name="Darino M."/>
            <person name="Turjanski A."/>
            <person name="Kreff E."/>
            <person name="Dieguez M.J."/>
            <person name="Sacco F."/>
        </authorList>
    </citation>
    <scope>NUCLEOTIDE SEQUENCE [LARGE SCALE GENOMIC DNA]</scope>
    <source>
        <strain evidence="8 9">RO10H11247</strain>
    </source>
</reference>
<keyword evidence="6" id="KW-0732">Signal</keyword>
<dbReference type="PANTHER" id="PTHR19370:SF184">
    <property type="entry name" value="NADH-CYTOCHROME B5 REDUCTASE-LIKE"/>
    <property type="match status" value="1"/>
</dbReference>
<protein>
    <submittedName>
        <fullName evidence="8">Nitrate reductase (NADH)</fullName>
    </submittedName>
</protein>
<dbReference type="EMBL" id="LAVV01014782">
    <property type="protein sequence ID" value="KNZ44447.1"/>
    <property type="molecule type" value="Genomic_DNA"/>
</dbReference>
<evidence type="ECO:0000256" key="5">
    <source>
        <dbReference type="PIRSR" id="PIRSR601834-1"/>
    </source>
</evidence>
<dbReference type="Gene3D" id="2.40.30.10">
    <property type="entry name" value="Translation factors"/>
    <property type="match status" value="1"/>
</dbReference>
<dbReference type="PANTHER" id="PTHR19370">
    <property type="entry name" value="NADH-CYTOCHROME B5 REDUCTASE"/>
    <property type="match status" value="1"/>
</dbReference>
<dbReference type="GO" id="GO:0016491">
    <property type="term" value="F:oxidoreductase activity"/>
    <property type="evidence" value="ECO:0007669"/>
    <property type="project" value="UniProtKB-KW"/>
</dbReference>
<evidence type="ECO:0000259" key="7">
    <source>
        <dbReference type="Pfam" id="PF00970"/>
    </source>
</evidence>
<evidence type="ECO:0000256" key="1">
    <source>
        <dbReference type="ARBA" id="ARBA00001974"/>
    </source>
</evidence>
<accession>A0A0L6U827</accession>
<proteinExistence type="predicted"/>
<dbReference type="InterPro" id="IPR008333">
    <property type="entry name" value="Cbr1-like_FAD-bd_dom"/>
</dbReference>
<gene>
    <name evidence="8" type="ORF">VP01_915g7</name>
</gene>
<keyword evidence="9" id="KW-1185">Reference proteome</keyword>